<sequence>MENEDRRNRKRKTKEEELNAAQDTSQADERKRKRQTKEEELNAAQDKSQADEMVESGYNTYSTEYENSLNSESMGISNSSKKVDQVHAALNQDADGSFGTGSFVGIIQGLEERIKSLSEELDNYKNSNEQAEVKIKAMEDERKIKEDELNAAQDKYKAVLNAARALQAELDAAHARNAELDVALHAARLLIATFQGEKSYMNETLEAITSKSEAYEQTVKVLSESKKDLMKKLENIERELNLLKNIFCDRNRYATAQFHLIWNLHQKLPETNGSCYDY</sequence>
<name>A0A914CN62_9BILA</name>
<evidence type="ECO:0000256" key="1">
    <source>
        <dbReference type="SAM" id="Coils"/>
    </source>
</evidence>
<keyword evidence="1" id="KW-0175">Coiled coil</keyword>
<feature type="compositionally biased region" description="Basic and acidic residues" evidence="2">
    <location>
        <begin position="1"/>
        <end position="17"/>
    </location>
</feature>
<dbReference type="AlphaFoldDB" id="A0A914CN62"/>
<feature type="coiled-coil region" evidence="1">
    <location>
        <begin position="219"/>
        <end position="246"/>
    </location>
</feature>
<protein>
    <submittedName>
        <fullName evidence="4">Uncharacterized protein</fullName>
    </submittedName>
</protein>
<proteinExistence type="predicted"/>
<evidence type="ECO:0000256" key="2">
    <source>
        <dbReference type="SAM" id="MobiDB-lite"/>
    </source>
</evidence>
<accession>A0A914CN62</accession>
<keyword evidence="3" id="KW-1185">Reference proteome</keyword>
<dbReference type="Gene3D" id="1.10.287.1490">
    <property type="match status" value="1"/>
</dbReference>
<dbReference type="SUPFAM" id="SSF57997">
    <property type="entry name" value="Tropomyosin"/>
    <property type="match status" value="1"/>
</dbReference>
<evidence type="ECO:0000313" key="4">
    <source>
        <dbReference type="WBParaSite" id="ACRNAN_scaffold12431.g26479.t1"/>
    </source>
</evidence>
<feature type="coiled-coil region" evidence="1">
    <location>
        <begin position="107"/>
        <end position="183"/>
    </location>
</feature>
<dbReference type="Proteomes" id="UP000887540">
    <property type="component" value="Unplaced"/>
</dbReference>
<dbReference type="WBParaSite" id="ACRNAN_scaffold12431.g26479.t1">
    <property type="protein sequence ID" value="ACRNAN_scaffold12431.g26479.t1"/>
    <property type="gene ID" value="ACRNAN_scaffold12431.g26479"/>
</dbReference>
<feature type="region of interest" description="Disordered" evidence="2">
    <location>
        <begin position="1"/>
        <end position="53"/>
    </location>
</feature>
<organism evidence="3 4">
    <name type="scientific">Acrobeloides nanus</name>
    <dbReference type="NCBI Taxonomy" id="290746"/>
    <lineage>
        <taxon>Eukaryota</taxon>
        <taxon>Metazoa</taxon>
        <taxon>Ecdysozoa</taxon>
        <taxon>Nematoda</taxon>
        <taxon>Chromadorea</taxon>
        <taxon>Rhabditida</taxon>
        <taxon>Tylenchina</taxon>
        <taxon>Cephalobomorpha</taxon>
        <taxon>Cephaloboidea</taxon>
        <taxon>Cephalobidae</taxon>
        <taxon>Acrobeloides</taxon>
    </lineage>
</organism>
<evidence type="ECO:0000313" key="3">
    <source>
        <dbReference type="Proteomes" id="UP000887540"/>
    </source>
</evidence>
<reference evidence="4" key="1">
    <citation type="submission" date="2022-11" db="UniProtKB">
        <authorList>
            <consortium name="WormBaseParasite"/>
        </authorList>
    </citation>
    <scope>IDENTIFICATION</scope>
</reference>